<dbReference type="AlphaFoldDB" id="A0A1C7LV63"/>
<keyword evidence="3" id="KW-1185">Reference proteome</keyword>
<protein>
    <submittedName>
        <fullName evidence="2">Uncharacterized protein</fullName>
    </submittedName>
</protein>
<dbReference type="EMBL" id="LUGG01000022">
    <property type="protein sequence ID" value="OBZ68096.1"/>
    <property type="molecule type" value="Genomic_DNA"/>
</dbReference>
<evidence type="ECO:0000313" key="3">
    <source>
        <dbReference type="Proteomes" id="UP000092993"/>
    </source>
</evidence>
<organism evidence="2 3">
    <name type="scientific">Grifola frondosa</name>
    <name type="common">Maitake</name>
    <name type="synonym">Polyporus frondosus</name>
    <dbReference type="NCBI Taxonomy" id="5627"/>
    <lineage>
        <taxon>Eukaryota</taxon>
        <taxon>Fungi</taxon>
        <taxon>Dikarya</taxon>
        <taxon>Basidiomycota</taxon>
        <taxon>Agaricomycotina</taxon>
        <taxon>Agaricomycetes</taxon>
        <taxon>Polyporales</taxon>
        <taxon>Grifolaceae</taxon>
        <taxon>Grifola</taxon>
    </lineage>
</organism>
<reference evidence="2 3" key="1">
    <citation type="submission" date="2016-03" db="EMBL/GenBank/DDBJ databases">
        <title>Whole genome sequencing of Grifola frondosa 9006-11.</title>
        <authorList>
            <person name="Min B."/>
            <person name="Park H."/>
            <person name="Kim J.-G."/>
            <person name="Cho H."/>
            <person name="Oh Y.-L."/>
            <person name="Kong W.-S."/>
            <person name="Choi I.-G."/>
        </authorList>
    </citation>
    <scope>NUCLEOTIDE SEQUENCE [LARGE SCALE GENOMIC DNA]</scope>
    <source>
        <strain evidence="2 3">9006-11</strain>
    </source>
</reference>
<comment type="caution">
    <text evidence="2">The sequence shown here is derived from an EMBL/GenBank/DDBJ whole genome shotgun (WGS) entry which is preliminary data.</text>
</comment>
<keyword evidence="1" id="KW-0472">Membrane</keyword>
<accession>A0A1C7LV63</accession>
<dbReference type="OrthoDB" id="2562239at2759"/>
<proteinExistence type="predicted"/>
<name>A0A1C7LV63_GRIFR</name>
<keyword evidence="1" id="KW-0812">Transmembrane</keyword>
<gene>
    <name evidence="2" type="ORF">A0H81_11936</name>
</gene>
<sequence length="341" mass="36412">MAIRDNVHCIRWTSSRTAAITVGSIAAESLHAPRPVFLALYIALVPLVVYRAASKKCRGSVVISVYFIVFERVAFFALRLADALGSPVQSTNTAIVRYTQSSLSGGFLALMNDFIHIVLVLLMRSTIDDTSASPYAVPPNIGDPEGVADKPEEGKEAAATVAVLASPFAADNGARERRWYRRLCISALVLAGVVANFLGIASGAIYVDSVESTTIATVVSLMRYISTAVALFLAIVINAGAFWAGYRGPPAARGSARLASAMATVTMVVIVYRLIVMRCETTALLSTAPGSLNDVSSKVTFYIFHMVPEWVCAAMLLSVNMRARFGPGGLAPYRIGRPARA</sequence>
<feature type="transmembrane region" description="Helical" evidence="1">
    <location>
        <begin position="299"/>
        <end position="319"/>
    </location>
</feature>
<feature type="transmembrane region" description="Helical" evidence="1">
    <location>
        <begin position="60"/>
        <end position="81"/>
    </location>
</feature>
<keyword evidence="1" id="KW-1133">Transmembrane helix</keyword>
<feature type="transmembrane region" description="Helical" evidence="1">
    <location>
        <begin position="183"/>
        <end position="205"/>
    </location>
</feature>
<feature type="transmembrane region" description="Helical" evidence="1">
    <location>
        <begin position="225"/>
        <end position="246"/>
    </location>
</feature>
<dbReference type="OMA" id="RRILYIC"/>
<evidence type="ECO:0000313" key="2">
    <source>
        <dbReference type="EMBL" id="OBZ68096.1"/>
    </source>
</evidence>
<feature type="transmembrane region" description="Helical" evidence="1">
    <location>
        <begin position="101"/>
        <end position="122"/>
    </location>
</feature>
<feature type="transmembrane region" description="Helical" evidence="1">
    <location>
        <begin position="258"/>
        <end position="275"/>
    </location>
</feature>
<dbReference type="Proteomes" id="UP000092993">
    <property type="component" value="Unassembled WGS sequence"/>
</dbReference>
<evidence type="ECO:0000256" key="1">
    <source>
        <dbReference type="SAM" id="Phobius"/>
    </source>
</evidence>